<proteinExistence type="predicted"/>
<protein>
    <submittedName>
        <fullName evidence="1">Uncharacterized protein</fullName>
    </submittedName>
</protein>
<sequence>MLGDINAALIKVLKVAGYRERSYFPVPSGFVLVTKLEAINADGSAKPDVESLPVGHHFALSSMLDKLVHVQKGWYRVVAFVVTSTPTGASTQPPTEDEATNWLDTGDNALPDAISRAQISGHTCTAYIYEFEKSDISPDAHLMYPSSPDSTSHLAKMGFAEVLQ</sequence>
<name>A0AA92Q9M0_RALSL</name>
<dbReference type="Proteomes" id="UP000593970">
    <property type="component" value="Chromosome"/>
</dbReference>
<dbReference type="EMBL" id="CP051169">
    <property type="protein sequence ID" value="QOK95040.1"/>
    <property type="molecule type" value="Genomic_DNA"/>
</dbReference>
<dbReference type="AlphaFoldDB" id="A0AA92Q9M0"/>
<evidence type="ECO:0000313" key="2">
    <source>
        <dbReference type="Proteomes" id="UP000593970"/>
    </source>
</evidence>
<reference evidence="2" key="1">
    <citation type="submission" date="2020-04" db="EMBL/GenBank/DDBJ databases">
        <title>Ralstonia solanacearum UW576, UW763, UW773, and UW774.</title>
        <authorList>
            <person name="Steidl O."/>
            <person name="Truchon A."/>
            <person name="Allen C."/>
        </authorList>
    </citation>
    <scope>NUCLEOTIDE SEQUENCE [LARGE SCALE GENOMIC DNA]</scope>
    <source>
        <strain evidence="2">UW774</strain>
    </source>
</reference>
<evidence type="ECO:0000313" key="1">
    <source>
        <dbReference type="EMBL" id="QOK95040.1"/>
    </source>
</evidence>
<gene>
    <name evidence="1" type="ORF">HF909_00270</name>
</gene>
<accession>A0AA92Q9M0</accession>
<organism evidence="1 2">
    <name type="scientific">Ralstonia solanacearum</name>
    <name type="common">Pseudomonas solanacearum</name>
    <dbReference type="NCBI Taxonomy" id="305"/>
    <lineage>
        <taxon>Bacteria</taxon>
        <taxon>Pseudomonadati</taxon>
        <taxon>Pseudomonadota</taxon>
        <taxon>Betaproteobacteria</taxon>
        <taxon>Burkholderiales</taxon>
        <taxon>Burkholderiaceae</taxon>
        <taxon>Ralstonia</taxon>
        <taxon>Ralstonia solanacearum species complex</taxon>
    </lineage>
</organism>